<dbReference type="PANTHER" id="PTHR43762">
    <property type="entry name" value="L-GULONOLACTONE OXIDASE"/>
    <property type="match status" value="1"/>
</dbReference>
<dbReference type="Pfam" id="PF01565">
    <property type="entry name" value="FAD_binding_4"/>
    <property type="match status" value="1"/>
</dbReference>
<evidence type="ECO:0000256" key="2">
    <source>
        <dbReference type="ARBA" id="ARBA00022827"/>
    </source>
</evidence>
<dbReference type="AlphaFoldDB" id="A0A844QG20"/>
<evidence type="ECO:0000256" key="3">
    <source>
        <dbReference type="SAM" id="MobiDB-lite"/>
    </source>
</evidence>
<dbReference type="InterPro" id="IPR006094">
    <property type="entry name" value="Oxid_FAD_bind_N"/>
</dbReference>
<proteinExistence type="predicted"/>
<dbReference type="PROSITE" id="PS51387">
    <property type="entry name" value="FAD_PCMH"/>
    <property type="match status" value="1"/>
</dbReference>
<protein>
    <submittedName>
        <fullName evidence="5">FAD-binding protein</fullName>
    </submittedName>
</protein>
<feature type="compositionally biased region" description="Basic and acidic residues" evidence="3">
    <location>
        <begin position="36"/>
        <end position="50"/>
    </location>
</feature>
<dbReference type="Gene3D" id="3.30.465.10">
    <property type="match status" value="1"/>
</dbReference>
<keyword evidence="2" id="KW-0274">FAD</keyword>
<evidence type="ECO:0000313" key="6">
    <source>
        <dbReference type="Proteomes" id="UP000463224"/>
    </source>
</evidence>
<dbReference type="EMBL" id="WPHG01000002">
    <property type="protein sequence ID" value="MVA96993.1"/>
    <property type="molecule type" value="Genomic_DNA"/>
</dbReference>
<dbReference type="InterPro" id="IPR016166">
    <property type="entry name" value="FAD-bd_PCMH"/>
</dbReference>
<dbReference type="InterPro" id="IPR010031">
    <property type="entry name" value="FAD_lactone_oxidase-like"/>
</dbReference>
<dbReference type="InterPro" id="IPR016169">
    <property type="entry name" value="FAD-bd_PCMH_sub2"/>
</dbReference>
<evidence type="ECO:0000259" key="4">
    <source>
        <dbReference type="PROSITE" id="PS51387"/>
    </source>
</evidence>
<dbReference type="GO" id="GO:0071949">
    <property type="term" value="F:FAD binding"/>
    <property type="evidence" value="ECO:0007669"/>
    <property type="project" value="InterPro"/>
</dbReference>
<dbReference type="GO" id="GO:0016899">
    <property type="term" value="F:oxidoreductase activity, acting on the CH-OH group of donors, oxygen as acceptor"/>
    <property type="evidence" value="ECO:0007669"/>
    <property type="project" value="InterPro"/>
</dbReference>
<dbReference type="SUPFAM" id="SSF56176">
    <property type="entry name" value="FAD-binding/transporter-associated domain-like"/>
    <property type="match status" value="1"/>
</dbReference>
<evidence type="ECO:0000313" key="5">
    <source>
        <dbReference type="EMBL" id="MVA96993.1"/>
    </source>
</evidence>
<sequence>MATRRRRFWMSRRALLGAAVGVGAIGWSGATVARLSRDPSGPKDAGRIADVDGLGLATPEPDVSPPHDPELPWMSKGGDLNDASALSRTPVYGVVGVRSEQDVAAALDFAKANGLKVSVAAVRHSMGGHAFDDHALVLDMLAFNGIAVDEAERTVTVEPGATWHDIQNVLHPRFAVKAMQSTDIFSVGGSISVNAHGMDHHAGALAGSLRTMRVMLPSGEVLTCSREENAELFWHVLGGYGLFGVIVSATLEIVPNAVYRTSRAVIRSEDFPGYFERELAGEGGPGLFYGHLSTAPGNLLEEMIVYRYDVVAERAPLDMPRLGAPGAVKVKRFIMNLAKHGALFQRLKWYAEKHLEPEFENCTVARTDALGEGEACLVSRNDPMHDSVPYLFNDLAADTDILHEYFVPRAAYNAFIADARAVLAGQSLPVLNASVRVVHAEDIALSYAREPAFSLVLYINQPADGTGNAAMRSLTRALIDLTLRHGGRFFLPYQLHYTGAQLLASYPELPRFLASKRAYDPGELFSSTFYRVLKAMAAGAPPPGPA</sequence>
<dbReference type="InterPro" id="IPR016167">
    <property type="entry name" value="FAD-bd_PCMH_sub1"/>
</dbReference>
<evidence type="ECO:0000256" key="1">
    <source>
        <dbReference type="ARBA" id="ARBA00022630"/>
    </source>
</evidence>
<dbReference type="SUPFAM" id="SSF55103">
    <property type="entry name" value="FAD-linked oxidases, C-terminal domain"/>
    <property type="match status" value="1"/>
</dbReference>
<organism evidence="5 6">
    <name type="scientific">Nitratireductor arenosus</name>
    <dbReference type="NCBI Taxonomy" id="2682096"/>
    <lineage>
        <taxon>Bacteria</taxon>
        <taxon>Pseudomonadati</taxon>
        <taxon>Pseudomonadota</taxon>
        <taxon>Alphaproteobacteria</taxon>
        <taxon>Hyphomicrobiales</taxon>
        <taxon>Phyllobacteriaceae</taxon>
        <taxon>Nitratireductor</taxon>
    </lineage>
</organism>
<dbReference type="PANTHER" id="PTHR43762:SF1">
    <property type="entry name" value="D-ARABINONO-1,4-LACTONE OXIDASE"/>
    <property type="match status" value="1"/>
</dbReference>
<dbReference type="Proteomes" id="UP000463224">
    <property type="component" value="Unassembled WGS sequence"/>
</dbReference>
<feature type="domain" description="FAD-binding PCMH-type" evidence="4">
    <location>
        <begin position="87"/>
        <end position="256"/>
    </location>
</feature>
<keyword evidence="6" id="KW-1185">Reference proteome</keyword>
<reference evidence="5 6" key="1">
    <citation type="submission" date="2019-12" db="EMBL/GenBank/DDBJ databases">
        <title>Nitratireductor arenosus sp. nov., Isolated from sea sand, Jeju island, South Korea.</title>
        <authorList>
            <person name="Kim W."/>
        </authorList>
    </citation>
    <scope>NUCLEOTIDE SEQUENCE [LARGE SCALE GENOMIC DNA]</scope>
    <source>
        <strain evidence="5 6">CAU 1489</strain>
    </source>
</reference>
<accession>A0A844QG20</accession>
<dbReference type="Gene3D" id="3.30.43.10">
    <property type="entry name" value="Uridine Diphospho-n-acetylenolpyruvylglucosamine Reductase, domain 2"/>
    <property type="match status" value="1"/>
</dbReference>
<dbReference type="InterPro" id="IPR016164">
    <property type="entry name" value="FAD-linked_Oxase-like_C"/>
</dbReference>
<name>A0A844QG20_9HYPH</name>
<keyword evidence="1" id="KW-0285">Flavoprotein</keyword>
<dbReference type="InterPro" id="IPR036318">
    <property type="entry name" value="FAD-bd_PCMH-like_sf"/>
</dbReference>
<comment type="caution">
    <text evidence="5">The sequence shown here is derived from an EMBL/GenBank/DDBJ whole genome shotgun (WGS) entry which is preliminary data.</text>
</comment>
<feature type="region of interest" description="Disordered" evidence="3">
    <location>
        <begin position="36"/>
        <end position="65"/>
    </location>
</feature>
<gene>
    <name evidence="5" type="ORF">GN330_07000</name>
</gene>